<dbReference type="RefSeq" id="WP_112374648.1">
    <property type="nucleotide sequence ID" value="NZ_CP069793.1"/>
</dbReference>
<dbReference type="PANTHER" id="PTHR30273">
    <property type="entry name" value="PERIPLASMIC SIGNAL SENSOR AND SIGMA FACTOR ACTIVATOR FECR-RELATED"/>
    <property type="match status" value="1"/>
</dbReference>
<organism evidence="3 4">
    <name type="scientific">Sphingobacterium multivorum</name>
    <dbReference type="NCBI Taxonomy" id="28454"/>
    <lineage>
        <taxon>Bacteria</taxon>
        <taxon>Pseudomonadati</taxon>
        <taxon>Bacteroidota</taxon>
        <taxon>Sphingobacteriia</taxon>
        <taxon>Sphingobacteriales</taxon>
        <taxon>Sphingobacteriaceae</taxon>
        <taxon>Sphingobacterium</taxon>
    </lineage>
</organism>
<proteinExistence type="predicted"/>
<evidence type="ECO:0000259" key="2">
    <source>
        <dbReference type="Pfam" id="PF16344"/>
    </source>
</evidence>
<dbReference type="Gene3D" id="2.60.120.1440">
    <property type="match status" value="1"/>
</dbReference>
<dbReference type="EMBL" id="UAUU01000008">
    <property type="protein sequence ID" value="SPZ85703.1"/>
    <property type="molecule type" value="Genomic_DNA"/>
</dbReference>
<reference evidence="3 4" key="1">
    <citation type="submission" date="2018-06" db="EMBL/GenBank/DDBJ databases">
        <authorList>
            <consortium name="Pathogen Informatics"/>
            <person name="Doyle S."/>
        </authorList>
    </citation>
    <scope>NUCLEOTIDE SEQUENCE [LARGE SCALE GENOMIC DNA]</scope>
    <source>
        <strain evidence="3 4">NCTC11343</strain>
    </source>
</reference>
<evidence type="ECO:0000259" key="1">
    <source>
        <dbReference type="Pfam" id="PF04773"/>
    </source>
</evidence>
<dbReference type="GeneID" id="97180993"/>
<dbReference type="AlphaFoldDB" id="A0A2X2J2A0"/>
<dbReference type="Pfam" id="PF04773">
    <property type="entry name" value="FecR"/>
    <property type="match status" value="1"/>
</dbReference>
<sequence length="352" mass="39718">MKHDKKQHQIKKKIWKMPFLVNELFKDEDWRKFDGTTMEEPVPTETMKTLIQTAIQNQEKAQDRKELRRYRLVKLLRYSAAAAVLLFFSFHFVTWWTKDSVVQPNALRSAAKPVIEHKDTVWTSIENKNPRSIILDLPDGSHVRLFAQSHIRYVKNFVDNARDIELTGKAYFDVASDPKRPFSVLASGTKTTALGTSFTINTKLKHKAVSVALHTGKVLVSSLTNGFKQVFLADPGQKLTVDARGATTIDVVNKEKTLSMPGLSAPALLKLKNTPMPAVLQALETAFKKQIHLGDKGIAAIHYTGEIDVHHDSLKDILTTICLINELRFVANADGSYTLYKQENTITEHLNN</sequence>
<feature type="domain" description="FecR protein" evidence="1">
    <location>
        <begin position="135"/>
        <end position="218"/>
    </location>
</feature>
<feature type="domain" description="Protein FecR C-terminal" evidence="2">
    <location>
        <begin position="269"/>
        <end position="330"/>
    </location>
</feature>
<accession>A0A2X2J2A0</accession>
<evidence type="ECO:0000313" key="4">
    <source>
        <dbReference type="Proteomes" id="UP000251241"/>
    </source>
</evidence>
<dbReference type="PANTHER" id="PTHR30273:SF2">
    <property type="entry name" value="PROTEIN FECR"/>
    <property type="match status" value="1"/>
</dbReference>
<dbReference type="Gene3D" id="3.55.50.30">
    <property type="match status" value="1"/>
</dbReference>
<dbReference type="Proteomes" id="UP000251241">
    <property type="component" value="Unassembled WGS sequence"/>
</dbReference>
<dbReference type="GO" id="GO:0016989">
    <property type="term" value="F:sigma factor antagonist activity"/>
    <property type="evidence" value="ECO:0007669"/>
    <property type="project" value="TreeGrafter"/>
</dbReference>
<dbReference type="InterPro" id="IPR032508">
    <property type="entry name" value="FecR_C"/>
</dbReference>
<dbReference type="InterPro" id="IPR012373">
    <property type="entry name" value="Ferrdict_sens_TM"/>
</dbReference>
<gene>
    <name evidence="3" type="ORF">NCTC11343_02265</name>
</gene>
<evidence type="ECO:0000313" key="3">
    <source>
        <dbReference type="EMBL" id="SPZ85703.1"/>
    </source>
</evidence>
<name>A0A2X2J2A0_SPHMU</name>
<protein>
    <submittedName>
        <fullName evidence="3">Fec operon regulator FecR</fullName>
    </submittedName>
</protein>
<dbReference type="Pfam" id="PF16344">
    <property type="entry name" value="FecR_C"/>
    <property type="match status" value="1"/>
</dbReference>
<dbReference type="InterPro" id="IPR006860">
    <property type="entry name" value="FecR"/>
</dbReference>